<proteinExistence type="predicted"/>
<feature type="region of interest" description="Disordered" evidence="1">
    <location>
        <begin position="67"/>
        <end position="110"/>
    </location>
</feature>
<organism evidence="2 3">
    <name type="scientific">Stachybotrys elegans</name>
    <dbReference type="NCBI Taxonomy" id="80388"/>
    <lineage>
        <taxon>Eukaryota</taxon>
        <taxon>Fungi</taxon>
        <taxon>Dikarya</taxon>
        <taxon>Ascomycota</taxon>
        <taxon>Pezizomycotina</taxon>
        <taxon>Sordariomycetes</taxon>
        <taxon>Hypocreomycetidae</taxon>
        <taxon>Hypocreales</taxon>
        <taxon>Stachybotryaceae</taxon>
        <taxon>Stachybotrys</taxon>
    </lineage>
</organism>
<accession>A0A8K0WN29</accession>
<comment type="caution">
    <text evidence="2">The sequence shown here is derived from an EMBL/GenBank/DDBJ whole genome shotgun (WGS) entry which is preliminary data.</text>
</comment>
<evidence type="ECO:0000313" key="3">
    <source>
        <dbReference type="Proteomes" id="UP000813444"/>
    </source>
</evidence>
<evidence type="ECO:0000313" key="2">
    <source>
        <dbReference type="EMBL" id="KAH7311708.1"/>
    </source>
</evidence>
<sequence length="110" mass="12519">MCRMVVYLGGCTRCLESFTWDDLTQRLSCLQAKNRDAFGSCDKGVYTEKHEFDQECDRCALEDEGVGDVDDEDAQQSTKTASKRAASDHEPTYRAANDEDQRTKHKKQKT</sequence>
<dbReference type="AlphaFoldDB" id="A0A8K0WN29"/>
<reference evidence="2" key="1">
    <citation type="journal article" date="2021" name="Nat. Commun.">
        <title>Genetic determinants of endophytism in the Arabidopsis root mycobiome.</title>
        <authorList>
            <person name="Mesny F."/>
            <person name="Miyauchi S."/>
            <person name="Thiergart T."/>
            <person name="Pickel B."/>
            <person name="Atanasova L."/>
            <person name="Karlsson M."/>
            <person name="Huettel B."/>
            <person name="Barry K.W."/>
            <person name="Haridas S."/>
            <person name="Chen C."/>
            <person name="Bauer D."/>
            <person name="Andreopoulos W."/>
            <person name="Pangilinan J."/>
            <person name="LaButti K."/>
            <person name="Riley R."/>
            <person name="Lipzen A."/>
            <person name="Clum A."/>
            <person name="Drula E."/>
            <person name="Henrissat B."/>
            <person name="Kohler A."/>
            <person name="Grigoriev I.V."/>
            <person name="Martin F.M."/>
            <person name="Hacquard S."/>
        </authorList>
    </citation>
    <scope>NUCLEOTIDE SEQUENCE</scope>
    <source>
        <strain evidence="2">MPI-CAGE-CH-0235</strain>
    </source>
</reference>
<name>A0A8K0WN29_9HYPO</name>
<dbReference type="EMBL" id="JAGPNK010000011">
    <property type="protein sequence ID" value="KAH7311708.1"/>
    <property type="molecule type" value="Genomic_DNA"/>
</dbReference>
<gene>
    <name evidence="2" type="ORF">B0I35DRAFT_70979</name>
</gene>
<evidence type="ECO:0000256" key="1">
    <source>
        <dbReference type="SAM" id="MobiDB-lite"/>
    </source>
</evidence>
<dbReference type="OrthoDB" id="4739627at2759"/>
<protein>
    <submittedName>
        <fullName evidence="2">Uncharacterized protein</fullName>
    </submittedName>
</protein>
<dbReference type="Proteomes" id="UP000813444">
    <property type="component" value="Unassembled WGS sequence"/>
</dbReference>
<keyword evidence="3" id="KW-1185">Reference proteome</keyword>
<feature type="compositionally biased region" description="Basic and acidic residues" evidence="1">
    <location>
        <begin position="85"/>
        <end position="102"/>
    </location>
</feature>